<protein>
    <submittedName>
        <fullName evidence="1">Uncharacterized protein</fullName>
    </submittedName>
</protein>
<dbReference type="Proteomes" id="UP000791440">
    <property type="component" value="Unassembled WGS sequence"/>
</dbReference>
<proteinExistence type="predicted"/>
<accession>A0A921Z7G0</accession>
<dbReference type="AlphaFoldDB" id="A0A921Z7G0"/>
<reference evidence="1" key="2">
    <citation type="submission" date="2020-12" db="EMBL/GenBank/DDBJ databases">
        <authorList>
            <person name="Kanost M."/>
        </authorList>
    </citation>
    <scope>NUCLEOTIDE SEQUENCE</scope>
</reference>
<dbReference type="EMBL" id="JH668423">
    <property type="protein sequence ID" value="KAG6452355.1"/>
    <property type="molecule type" value="Genomic_DNA"/>
</dbReference>
<keyword evidence="2" id="KW-1185">Reference proteome</keyword>
<evidence type="ECO:0000313" key="1">
    <source>
        <dbReference type="EMBL" id="KAG6452355.1"/>
    </source>
</evidence>
<sequence length="59" mass="6947">MPSNQRLRYAADRKFDTELCFELVKQGANKYKLRSAQAPSSLYWEENTSDDSLQRCTER</sequence>
<reference evidence="1" key="1">
    <citation type="journal article" date="2016" name="Insect Biochem. Mol. Biol.">
        <title>Multifaceted biological insights from a draft genome sequence of the tobacco hornworm moth, Manduca sexta.</title>
        <authorList>
            <person name="Kanost M.R."/>
            <person name="Arrese E.L."/>
            <person name="Cao X."/>
            <person name="Chen Y.R."/>
            <person name="Chellapilla S."/>
            <person name="Goldsmith M.R."/>
            <person name="Grosse-Wilde E."/>
            <person name="Heckel D.G."/>
            <person name="Herndon N."/>
            <person name="Jiang H."/>
            <person name="Papanicolaou A."/>
            <person name="Qu J."/>
            <person name="Soulages J.L."/>
            <person name="Vogel H."/>
            <person name="Walters J."/>
            <person name="Waterhouse R.M."/>
            <person name="Ahn S.J."/>
            <person name="Almeida F.C."/>
            <person name="An C."/>
            <person name="Aqrawi P."/>
            <person name="Bretschneider A."/>
            <person name="Bryant W.B."/>
            <person name="Bucks S."/>
            <person name="Chao H."/>
            <person name="Chevignon G."/>
            <person name="Christen J.M."/>
            <person name="Clarke D.F."/>
            <person name="Dittmer N.T."/>
            <person name="Ferguson L.C.F."/>
            <person name="Garavelou S."/>
            <person name="Gordon K.H.J."/>
            <person name="Gunaratna R.T."/>
            <person name="Han Y."/>
            <person name="Hauser F."/>
            <person name="He Y."/>
            <person name="Heidel-Fischer H."/>
            <person name="Hirsh A."/>
            <person name="Hu Y."/>
            <person name="Jiang H."/>
            <person name="Kalra D."/>
            <person name="Klinner C."/>
            <person name="Konig C."/>
            <person name="Kovar C."/>
            <person name="Kroll A.R."/>
            <person name="Kuwar S.S."/>
            <person name="Lee S.L."/>
            <person name="Lehman R."/>
            <person name="Li K."/>
            <person name="Li Z."/>
            <person name="Liang H."/>
            <person name="Lovelace S."/>
            <person name="Lu Z."/>
            <person name="Mansfield J.H."/>
            <person name="McCulloch K.J."/>
            <person name="Mathew T."/>
            <person name="Morton B."/>
            <person name="Muzny D.M."/>
            <person name="Neunemann D."/>
            <person name="Ongeri F."/>
            <person name="Pauchet Y."/>
            <person name="Pu L.L."/>
            <person name="Pyrousis I."/>
            <person name="Rao X.J."/>
            <person name="Redding A."/>
            <person name="Roesel C."/>
            <person name="Sanchez-Gracia A."/>
            <person name="Schaack S."/>
            <person name="Shukla A."/>
            <person name="Tetreau G."/>
            <person name="Wang Y."/>
            <person name="Xiong G.H."/>
            <person name="Traut W."/>
            <person name="Walsh T.K."/>
            <person name="Worley K.C."/>
            <person name="Wu D."/>
            <person name="Wu W."/>
            <person name="Wu Y.Q."/>
            <person name="Zhang X."/>
            <person name="Zou Z."/>
            <person name="Zucker H."/>
            <person name="Briscoe A.D."/>
            <person name="Burmester T."/>
            <person name="Clem R.J."/>
            <person name="Feyereisen R."/>
            <person name="Grimmelikhuijzen C.J.P."/>
            <person name="Hamodrakas S.J."/>
            <person name="Hansson B.S."/>
            <person name="Huguet E."/>
            <person name="Jermiin L.S."/>
            <person name="Lan Q."/>
            <person name="Lehman H.K."/>
            <person name="Lorenzen M."/>
            <person name="Merzendorfer H."/>
            <person name="Michalopoulos I."/>
            <person name="Morton D.B."/>
            <person name="Muthukrishnan S."/>
            <person name="Oakeshott J.G."/>
            <person name="Palmer W."/>
            <person name="Park Y."/>
            <person name="Passarelli A.L."/>
            <person name="Rozas J."/>
            <person name="Schwartz L.M."/>
            <person name="Smith W."/>
            <person name="Southgate A."/>
            <person name="Vilcinskas A."/>
            <person name="Vogt R."/>
            <person name="Wang P."/>
            <person name="Werren J."/>
            <person name="Yu X.Q."/>
            <person name="Zhou J.J."/>
            <person name="Brown S.J."/>
            <person name="Scherer S.E."/>
            <person name="Richards S."/>
            <person name="Blissard G.W."/>
        </authorList>
    </citation>
    <scope>NUCLEOTIDE SEQUENCE</scope>
</reference>
<organism evidence="1 2">
    <name type="scientific">Manduca sexta</name>
    <name type="common">Tobacco hawkmoth</name>
    <name type="synonym">Tobacco hornworm</name>
    <dbReference type="NCBI Taxonomy" id="7130"/>
    <lineage>
        <taxon>Eukaryota</taxon>
        <taxon>Metazoa</taxon>
        <taxon>Ecdysozoa</taxon>
        <taxon>Arthropoda</taxon>
        <taxon>Hexapoda</taxon>
        <taxon>Insecta</taxon>
        <taxon>Pterygota</taxon>
        <taxon>Neoptera</taxon>
        <taxon>Endopterygota</taxon>
        <taxon>Lepidoptera</taxon>
        <taxon>Glossata</taxon>
        <taxon>Ditrysia</taxon>
        <taxon>Bombycoidea</taxon>
        <taxon>Sphingidae</taxon>
        <taxon>Sphinginae</taxon>
        <taxon>Sphingini</taxon>
        <taxon>Manduca</taxon>
    </lineage>
</organism>
<name>A0A921Z7G0_MANSE</name>
<evidence type="ECO:0000313" key="2">
    <source>
        <dbReference type="Proteomes" id="UP000791440"/>
    </source>
</evidence>
<gene>
    <name evidence="1" type="ORF">O3G_MSEX007603</name>
</gene>
<comment type="caution">
    <text evidence="1">The sequence shown here is derived from an EMBL/GenBank/DDBJ whole genome shotgun (WGS) entry which is preliminary data.</text>
</comment>